<dbReference type="WBParaSite" id="PgE488_g001_t01">
    <property type="protein sequence ID" value="PgE488_g001_t01"/>
    <property type="gene ID" value="PgE488_g001"/>
</dbReference>
<accession>A0A915A5R7</accession>
<organism evidence="1 2">
    <name type="scientific">Parascaris univalens</name>
    <name type="common">Nematode worm</name>
    <dbReference type="NCBI Taxonomy" id="6257"/>
    <lineage>
        <taxon>Eukaryota</taxon>
        <taxon>Metazoa</taxon>
        <taxon>Ecdysozoa</taxon>
        <taxon>Nematoda</taxon>
        <taxon>Chromadorea</taxon>
        <taxon>Rhabditida</taxon>
        <taxon>Spirurina</taxon>
        <taxon>Ascaridomorpha</taxon>
        <taxon>Ascaridoidea</taxon>
        <taxon>Ascarididae</taxon>
        <taxon>Parascaris</taxon>
    </lineage>
</organism>
<keyword evidence="1" id="KW-1185">Reference proteome</keyword>
<evidence type="ECO:0000313" key="2">
    <source>
        <dbReference type="WBParaSite" id="PgE488_g001_t01"/>
    </source>
</evidence>
<reference evidence="2" key="1">
    <citation type="submission" date="2022-11" db="UniProtKB">
        <authorList>
            <consortium name="WormBaseParasite"/>
        </authorList>
    </citation>
    <scope>IDENTIFICATION</scope>
</reference>
<protein>
    <submittedName>
        <fullName evidence="2">Ovule protein</fullName>
    </submittedName>
</protein>
<name>A0A915A5R7_PARUN</name>
<proteinExistence type="predicted"/>
<evidence type="ECO:0000313" key="1">
    <source>
        <dbReference type="Proteomes" id="UP000887569"/>
    </source>
</evidence>
<dbReference type="Proteomes" id="UP000887569">
    <property type="component" value="Unplaced"/>
</dbReference>
<sequence>WKSSLGIIGTNEEENLCMKICSHICVLISHQDDDQLKGSPNINIHSAHCNQFGAVNFDVVNHSLGYYNLPSYFLHSMNIDLRKPRGHYHQMH</sequence>
<dbReference type="AlphaFoldDB" id="A0A915A5R7"/>